<gene>
    <name evidence="3" type="ORF">KFE25_013723</name>
</gene>
<feature type="transmembrane region" description="Helical" evidence="2">
    <location>
        <begin position="81"/>
        <end position="98"/>
    </location>
</feature>
<evidence type="ECO:0000313" key="4">
    <source>
        <dbReference type="Proteomes" id="UP000751190"/>
    </source>
</evidence>
<reference evidence="3" key="1">
    <citation type="submission" date="2021-05" db="EMBL/GenBank/DDBJ databases">
        <title>The genome of the haptophyte Pavlova lutheri (Diacronema luteri, Pavlovales) - a model for lipid biosynthesis in eukaryotic algae.</title>
        <authorList>
            <person name="Hulatt C.J."/>
            <person name="Posewitz M.C."/>
        </authorList>
    </citation>
    <scope>NUCLEOTIDE SEQUENCE</scope>
    <source>
        <strain evidence="3">NIVA-4/92</strain>
    </source>
</reference>
<evidence type="ECO:0000313" key="3">
    <source>
        <dbReference type="EMBL" id="KAG8468640.1"/>
    </source>
</evidence>
<dbReference type="EMBL" id="JAGTXO010000004">
    <property type="protein sequence ID" value="KAG8468640.1"/>
    <property type="molecule type" value="Genomic_DNA"/>
</dbReference>
<organism evidence="3 4">
    <name type="scientific">Diacronema lutheri</name>
    <name type="common">Unicellular marine alga</name>
    <name type="synonym">Monochrysis lutheri</name>
    <dbReference type="NCBI Taxonomy" id="2081491"/>
    <lineage>
        <taxon>Eukaryota</taxon>
        <taxon>Haptista</taxon>
        <taxon>Haptophyta</taxon>
        <taxon>Pavlovophyceae</taxon>
        <taxon>Pavlovales</taxon>
        <taxon>Pavlovaceae</taxon>
        <taxon>Diacronema</taxon>
    </lineage>
</organism>
<dbReference type="AlphaFoldDB" id="A0A8J5XZZ1"/>
<name>A0A8J5XZZ1_DIALT</name>
<keyword evidence="2" id="KW-0472">Membrane</keyword>
<evidence type="ECO:0008006" key="5">
    <source>
        <dbReference type="Google" id="ProtNLM"/>
    </source>
</evidence>
<feature type="transmembrane region" description="Helical" evidence="2">
    <location>
        <begin position="21"/>
        <end position="46"/>
    </location>
</feature>
<keyword evidence="2" id="KW-0812">Transmembrane</keyword>
<proteinExistence type="predicted"/>
<keyword evidence="2" id="KW-1133">Transmembrane helix</keyword>
<protein>
    <recommendedName>
        <fullName evidence="5">Transmembrane protein</fullName>
    </recommendedName>
</protein>
<accession>A0A8J5XZZ1</accession>
<feature type="transmembrane region" description="Helical" evidence="2">
    <location>
        <begin position="219"/>
        <end position="238"/>
    </location>
</feature>
<evidence type="ECO:0000256" key="2">
    <source>
        <dbReference type="SAM" id="Phobius"/>
    </source>
</evidence>
<evidence type="ECO:0000256" key="1">
    <source>
        <dbReference type="SAM" id="MobiDB-lite"/>
    </source>
</evidence>
<dbReference type="Proteomes" id="UP000751190">
    <property type="component" value="Unassembled WGS sequence"/>
</dbReference>
<sequence length="511" mass="53312">MMLLDASTMRVSPTLRRPMEVMLGHLSVLSTLDTCCTAAYTVSLAVRGEWVWVHASVVVFAVTALLSWGALLGFRERSETRLYLAIALQLGVPVAAVLRLRTPDVHAPATPGASDADLVHSSLLVPALLAAQAFGGAALHVHVQLLALAHLGPPALTPLACTSLALAVRTVLAAIIAHNSLALELLAVSAHVLPRVYELCAWSSRLLAFTLFSLAFRDGAFALLNVVIISSVVVRLLIRNRSCSWATWGHEYTRTLCTTLVPIWLRFGDHDETTRSNVALSAWLSFWEMLAGCLALSSVAESRVGLSTAALLTSLPPAQLIECQQSWHRTLRPGLAQVAAGALACLTCVKLCALASSASRFHALRAARLRRWRARSTLARAVRTSDERATVRSPSPGLPARGALFAGRGEPATVGASAPRGDGAGDGGSASGVGGSMGDDFPSDVEEGGTSAPLPLAVTSVRSVSAALDGAAASLGVRGSHAAPAAGACSAQLDRAPQLGPQRAARVASML</sequence>
<feature type="compositionally biased region" description="Gly residues" evidence="1">
    <location>
        <begin position="422"/>
        <end position="437"/>
    </location>
</feature>
<feature type="region of interest" description="Disordered" evidence="1">
    <location>
        <begin position="383"/>
        <end position="452"/>
    </location>
</feature>
<feature type="transmembrane region" description="Helical" evidence="2">
    <location>
        <begin position="52"/>
        <end position="74"/>
    </location>
</feature>
<feature type="transmembrane region" description="Helical" evidence="2">
    <location>
        <begin position="118"/>
        <end position="143"/>
    </location>
</feature>
<keyword evidence="4" id="KW-1185">Reference proteome</keyword>
<feature type="transmembrane region" description="Helical" evidence="2">
    <location>
        <begin position="155"/>
        <end position="177"/>
    </location>
</feature>
<comment type="caution">
    <text evidence="3">The sequence shown here is derived from an EMBL/GenBank/DDBJ whole genome shotgun (WGS) entry which is preliminary data.</text>
</comment>